<name>A0A336MJN9_CULSO</name>
<dbReference type="OMA" id="MEATIHM"/>
<dbReference type="VEuPathDB" id="VectorBase:CSON002077"/>
<dbReference type="EMBL" id="UFQT01001344">
    <property type="protein sequence ID" value="SSX30115.1"/>
    <property type="molecule type" value="Genomic_DNA"/>
</dbReference>
<evidence type="ECO:0000256" key="1">
    <source>
        <dbReference type="SAM" id="SignalP"/>
    </source>
</evidence>
<dbReference type="Pfam" id="PF02221">
    <property type="entry name" value="E1_DerP2_DerF2"/>
    <property type="match status" value="1"/>
</dbReference>
<gene>
    <name evidence="3" type="primary">CSON002077</name>
</gene>
<organism evidence="3">
    <name type="scientific">Culicoides sonorensis</name>
    <name type="common">Biting midge</name>
    <dbReference type="NCBI Taxonomy" id="179676"/>
    <lineage>
        <taxon>Eukaryota</taxon>
        <taxon>Metazoa</taxon>
        <taxon>Ecdysozoa</taxon>
        <taxon>Arthropoda</taxon>
        <taxon>Hexapoda</taxon>
        <taxon>Insecta</taxon>
        <taxon>Pterygota</taxon>
        <taxon>Neoptera</taxon>
        <taxon>Endopterygota</taxon>
        <taxon>Diptera</taxon>
        <taxon>Nematocera</taxon>
        <taxon>Chironomoidea</taxon>
        <taxon>Ceratopogonidae</taxon>
        <taxon>Ceratopogoninae</taxon>
        <taxon>Culicoides</taxon>
        <taxon>Monoculicoides</taxon>
    </lineage>
</organism>
<dbReference type="Gene3D" id="2.60.40.770">
    <property type="match status" value="1"/>
</dbReference>
<proteinExistence type="predicted"/>
<keyword evidence="1" id="KW-0732">Signal</keyword>
<feature type="domain" description="MD-2-related lipid-recognition" evidence="2">
    <location>
        <begin position="38"/>
        <end position="150"/>
    </location>
</feature>
<accession>A0A336MJN9</accession>
<dbReference type="InterPro" id="IPR003172">
    <property type="entry name" value="ML_dom"/>
</dbReference>
<dbReference type="InterPro" id="IPR014756">
    <property type="entry name" value="Ig_E-set"/>
</dbReference>
<feature type="signal peptide" evidence="1">
    <location>
        <begin position="1"/>
        <end position="20"/>
    </location>
</feature>
<dbReference type="SUPFAM" id="SSF81296">
    <property type="entry name" value="E set domains"/>
    <property type="match status" value="1"/>
</dbReference>
<protein>
    <submittedName>
        <fullName evidence="3">CSON002077 protein</fullName>
    </submittedName>
</protein>
<dbReference type="AlphaFoldDB" id="A0A336MJN9"/>
<feature type="chain" id="PRO_5016279593" evidence="1">
    <location>
        <begin position="21"/>
        <end position="155"/>
    </location>
</feature>
<reference evidence="3" key="1">
    <citation type="submission" date="2018-07" db="EMBL/GenBank/DDBJ databases">
        <authorList>
            <person name="Quirk P.G."/>
            <person name="Krulwich T.A."/>
        </authorList>
    </citation>
    <scope>NUCLEOTIDE SEQUENCE</scope>
</reference>
<evidence type="ECO:0000259" key="2">
    <source>
        <dbReference type="Pfam" id="PF02221"/>
    </source>
</evidence>
<evidence type="ECO:0000313" key="3">
    <source>
        <dbReference type="EMBL" id="SSX30115.1"/>
    </source>
</evidence>
<sequence length="155" mass="16955">MMKFIAFVCFASLLSSQVLAMEGIVECKYIKAPLPSITENNQCEVNPCTINNGDIVESTTTFTTPETSTLTYNVDAYLGTFKIPVEFVPEEEKDACKGLISGSCPAKAGDVVTHRVTLPVDAPMEATIHMEAYVTDENKQPIFCYRSTVTVVDNV</sequence>